<proteinExistence type="predicted"/>
<evidence type="ECO:0000313" key="7">
    <source>
        <dbReference type="Proteomes" id="UP000494256"/>
    </source>
</evidence>
<sequence>MATPADVRALFEARLKDSAIPPEFHPSDLERTKDEKYLKRLLTHQEKDAKNAANMLWDILTWRKSVGASDINESNIRIDFVREGIFFPRGRDVDGCLLLIFKAKMHVKGQRDFEELKKIMIYWFDRVEREENGKKITMFFDMEGSGLGNMDMELVKYLITLFKLYYPYFLNYIVIYHMPWVLSAAFKVVRTLLPAQAVEKMKFVSKETLKDVVAPEQALVVWGGKDNYVFEFIPEVRTNTTEQTISKKVTFAEQGDGQHSPGEMLRLVPNDTIVFKNDNDEISGQFTITNMDESAISFKIRTTAPEKFRVRPSSGSLASGSSQTVLIVVQPGIQLRTVSKDRFLVMSIQIPKTDVTPKELSEIWQTSTGSKTDEYRLKCQFPENNIPKNGNITDGKSTEKADVIGNTLSDLEMNYAILHSDVQKLKWLQFLTLSLTVFVAVVGYLVYVNVSDEGKYCERL</sequence>
<evidence type="ECO:0000259" key="2">
    <source>
        <dbReference type="PROSITE" id="PS50191"/>
    </source>
</evidence>
<evidence type="ECO:0000313" key="4">
    <source>
        <dbReference type="EMBL" id="CAB3238114.1"/>
    </source>
</evidence>
<feature type="domain" description="CRAL-TRIO" evidence="2">
    <location>
        <begin position="74"/>
        <end position="230"/>
    </location>
</feature>
<dbReference type="GO" id="GO:0140284">
    <property type="term" value="C:endoplasmic reticulum-endosome membrane contact site"/>
    <property type="evidence" value="ECO:0007669"/>
    <property type="project" value="TreeGrafter"/>
</dbReference>
<reference evidence="6 7" key="1">
    <citation type="submission" date="2020-04" db="EMBL/GenBank/DDBJ databases">
        <authorList>
            <person name="Wallbank WR R."/>
            <person name="Pardo Diaz C."/>
            <person name="Kozak K."/>
            <person name="Martin S."/>
            <person name="Jiggins C."/>
            <person name="Moest M."/>
            <person name="Warren A I."/>
            <person name="Byers J.R.P. K."/>
            <person name="Montejo-Kovacevich G."/>
            <person name="Yen C E."/>
        </authorList>
    </citation>
    <scope>NUCLEOTIDE SEQUENCE [LARGE SCALE GENOMIC DNA]</scope>
</reference>
<evidence type="ECO:0000313" key="5">
    <source>
        <dbReference type="EMBL" id="CAB3258205.1"/>
    </source>
</evidence>
<keyword evidence="1" id="KW-0472">Membrane</keyword>
<dbReference type="SMART" id="SM00516">
    <property type="entry name" value="SEC14"/>
    <property type="match status" value="1"/>
</dbReference>
<name>A0A8S0ZYL0_ARCPL</name>
<dbReference type="EMBL" id="CADEBC010000497">
    <property type="protein sequence ID" value="CAB3238114.1"/>
    <property type="molecule type" value="Genomic_DNA"/>
</dbReference>
<dbReference type="PANTHER" id="PTHR46384">
    <property type="entry name" value="MOTILE SPERM DOMAIN-CONTAINING PROTEIN 2"/>
    <property type="match status" value="1"/>
</dbReference>
<dbReference type="Pfam" id="PF00635">
    <property type="entry name" value="Motile_Sperm"/>
    <property type="match status" value="1"/>
</dbReference>
<dbReference type="SUPFAM" id="SSF49354">
    <property type="entry name" value="PapD-like"/>
    <property type="match status" value="1"/>
</dbReference>
<feature type="transmembrane region" description="Helical" evidence="1">
    <location>
        <begin position="427"/>
        <end position="450"/>
    </location>
</feature>
<gene>
    <name evidence="5" type="ORF">APLA_LOCUS16155</name>
    <name evidence="4" type="ORF">APLA_LOCUS7303</name>
</gene>
<keyword evidence="6" id="KW-1185">Reference proteome</keyword>
<keyword evidence="1" id="KW-1133">Transmembrane helix</keyword>
<dbReference type="OrthoDB" id="75724at2759"/>
<evidence type="ECO:0000259" key="3">
    <source>
        <dbReference type="PROSITE" id="PS50202"/>
    </source>
</evidence>
<evidence type="ECO:0000256" key="1">
    <source>
        <dbReference type="SAM" id="Phobius"/>
    </source>
</evidence>
<keyword evidence="1" id="KW-0812">Transmembrane</keyword>
<dbReference type="InterPro" id="IPR001251">
    <property type="entry name" value="CRAL-TRIO_dom"/>
</dbReference>
<dbReference type="InterPro" id="IPR013783">
    <property type="entry name" value="Ig-like_fold"/>
</dbReference>
<dbReference type="PANTHER" id="PTHR46384:SF1">
    <property type="entry name" value="MOTILE SPERM DOMAIN-CONTAINING PROTEIN 2"/>
    <property type="match status" value="1"/>
</dbReference>
<dbReference type="Gene3D" id="3.40.525.10">
    <property type="entry name" value="CRAL-TRIO lipid binding domain"/>
    <property type="match status" value="1"/>
</dbReference>
<dbReference type="InterPro" id="IPR000535">
    <property type="entry name" value="MSP_dom"/>
</dbReference>
<dbReference type="CDD" id="cd00170">
    <property type="entry name" value="SEC14"/>
    <property type="match status" value="1"/>
</dbReference>
<evidence type="ECO:0000313" key="6">
    <source>
        <dbReference type="Proteomes" id="UP000494106"/>
    </source>
</evidence>
<evidence type="ECO:0008006" key="8">
    <source>
        <dbReference type="Google" id="ProtNLM"/>
    </source>
</evidence>
<dbReference type="EMBL" id="CADEBD010000620">
    <property type="protein sequence ID" value="CAB3258205.1"/>
    <property type="molecule type" value="Genomic_DNA"/>
</dbReference>
<dbReference type="Proteomes" id="UP000494106">
    <property type="component" value="Unassembled WGS sequence"/>
</dbReference>
<feature type="domain" description="MSP" evidence="3">
    <location>
        <begin position="264"/>
        <end position="382"/>
    </location>
</feature>
<dbReference type="Gene3D" id="2.60.40.10">
    <property type="entry name" value="Immunoglobulins"/>
    <property type="match status" value="1"/>
</dbReference>
<dbReference type="Proteomes" id="UP000494256">
    <property type="component" value="Unassembled WGS sequence"/>
</dbReference>
<dbReference type="GO" id="GO:0012505">
    <property type="term" value="C:endomembrane system"/>
    <property type="evidence" value="ECO:0007669"/>
    <property type="project" value="TreeGrafter"/>
</dbReference>
<dbReference type="SUPFAM" id="SSF52087">
    <property type="entry name" value="CRAL/TRIO domain"/>
    <property type="match status" value="1"/>
</dbReference>
<dbReference type="InterPro" id="IPR036865">
    <property type="entry name" value="CRAL-TRIO_dom_sf"/>
</dbReference>
<accession>A0A8S0ZYL0</accession>
<dbReference type="InterPro" id="IPR053012">
    <property type="entry name" value="ER-organelle_contact"/>
</dbReference>
<dbReference type="InterPro" id="IPR008962">
    <property type="entry name" value="PapD-like_sf"/>
</dbReference>
<dbReference type="PROSITE" id="PS50202">
    <property type="entry name" value="MSP"/>
    <property type="match status" value="1"/>
</dbReference>
<dbReference type="PROSITE" id="PS50191">
    <property type="entry name" value="CRAL_TRIO"/>
    <property type="match status" value="1"/>
</dbReference>
<organism evidence="4 6">
    <name type="scientific">Arctia plantaginis</name>
    <name type="common">Wood tiger moth</name>
    <name type="synonym">Phalaena plantaginis</name>
    <dbReference type="NCBI Taxonomy" id="874455"/>
    <lineage>
        <taxon>Eukaryota</taxon>
        <taxon>Metazoa</taxon>
        <taxon>Ecdysozoa</taxon>
        <taxon>Arthropoda</taxon>
        <taxon>Hexapoda</taxon>
        <taxon>Insecta</taxon>
        <taxon>Pterygota</taxon>
        <taxon>Neoptera</taxon>
        <taxon>Endopterygota</taxon>
        <taxon>Lepidoptera</taxon>
        <taxon>Glossata</taxon>
        <taxon>Ditrysia</taxon>
        <taxon>Noctuoidea</taxon>
        <taxon>Erebidae</taxon>
        <taxon>Arctiinae</taxon>
        <taxon>Arctia</taxon>
    </lineage>
</organism>
<protein>
    <recommendedName>
        <fullName evidence="8">Motile sperm domain-containing protein 2</fullName>
    </recommendedName>
</protein>
<comment type="caution">
    <text evidence="4">The sequence shown here is derived from an EMBL/GenBank/DDBJ whole genome shotgun (WGS) entry which is preliminary data.</text>
</comment>
<dbReference type="Pfam" id="PF00650">
    <property type="entry name" value="CRAL_TRIO"/>
    <property type="match status" value="1"/>
</dbReference>
<dbReference type="AlphaFoldDB" id="A0A8S0ZYL0"/>